<protein>
    <submittedName>
        <fullName evidence="6">Transcriptional regulator, LysR family</fullName>
    </submittedName>
</protein>
<reference evidence="6" key="1">
    <citation type="submission" date="2018-06" db="EMBL/GenBank/DDBJ databases">
        <authorList>
            <person name="Zhirakovskaya E."/>
        </authorList>
    </citation>
    <scope>NUCLEOTIDE SEQUENCE</scope>
</reference>
<dbReference type="SUPFAM" id="SSF46785">
    <property type="entry name" value="Winged helix' DNA-binding domain"/>
    <property type="match status" value="1"/>
</dbReference>
<organism evidence="6">
    <name type="scientific">hydrothermal vent metagenome</name>
    <dbReference type="NCBI Taxonomy" id="652676"/>
    <lineage>
        <taxon>unclassified sequences</taxon>
        <taxon>metagenomes</taxon>
        <taxon>ecological metagenomes</taxon>
    </lineage>
</organism>
<dbReference type="AlphaFoldDB" id="A0A3B0RTY8"/>
<keyword evidence="3" id="KW-0238">DNA-binding</keyword>
<keyword evidence="2" id="KW-0805">Transcription regulation</keyword>
<dbReference type="FunFam" id="3.40.190.290:FF:000001">
    <property type="entry name" value="Transcriptional regulator, LysR family"/>
    <property type="match status" value="1"/>
</dbReference>
<sequence>MGQLEDMDTFVRIVDAGSISQAAIQLGIVKSAVSRRLTDLEVKLGVQLLNRTTRKSSPTEAGQQYYEKAVQILDDVVGMDTAVKKAKTVLTGRLKISAPLSFGLQHLAPVINEFVNIHPDLTVHMDFNDQQVGLINEGYDIAIRIAELGDSSLMARKLAPIRRILCASPAYIEKMGMPEKPADLKHHHILHYTNARNNTWHLSGPGGSKHVVTLQTRMVANNGDFLKDAALFSHGITMAPTFIVWKELAAGALVTVMDNYRCSTLDAYAIYPQTRHLPHKQRKLIDFLVSKFNNKPYWDANIA</sequence>
<dbReference type="CDD" id="cd08422">
    <property type="entry name" value="PBP2_CrgA_like"/>
    <property type="match status" value="1"/>
</dbReference>
<dbReference type="PANTHER" id="PTHR30537:SF5">
    <property type="entry name" value="HTH-TYPE TRANSCRIPTIONAL ACTIVATOR TTDR-RELATED"/>
    <property type="match status" value="1"/>
</dbReference>
<dbReference type="Pfam" id="PF03466">
    <property type="entry name" value="LysR_substrate"/>
    <property type="match status" value="1"/>
</dbReference>
<keyword evidence="4" id="KW-0804">Transcription</keyword>
<dbReference type="Pfam" id="PF00126">
    <property type="entry name" value="HTH_1"/>
    <property type="match status" value="1"/>
</dbReference>
<comment type="similarity">
    <text evidence="1">Belongs to the LysR transcriptional regulatory family.</text>
</comment>
<dbReference type="GO" id="GO:0003700">
    <property type="term" value="F:DNA-binding transcription factor activity"/>
    <property type="evidence" value="ECO:0007669"/>
    <property type="project" value="InterPro"/>
</dbReference>
<dbReference type="Gene3D" id="1.10.10.10">
    <property type="entry name" value="Winged helix-like DNA-binding domain superfamily/Winged helix DNA-binding domain"/>
    <property type="match status" value="1"/>
</dbReference>
<dbReference type="PROSITE" id="PS50931">
    <property type="entry name" value="HTH_LYSR"/>
    <property type="match status" value="1"/>
</dbReference>
<evidence type="ECO:0000313" key="6">
    <source>
        <dbReference type="EMBL" id="VAV91858.1"/>
    </source>
</evidence>
<evidence type="ECO:0000256" key="3">
    <source>
        <dbReference type="ARBA" id="ARBA00023125"/>
    </source>
</evidence>
<evidence type="ECO:0000256" key="1">
    <source>
        <dbReference type="ARBA" id="ARBA00009437"/>
    </source>
</evidence>
<dbReference type="InterPro" id="IPR058163">
    <property type="entry name" value="LysR-type_TF_proteobact-type"/>
</dbReference>
<dbReference type="InterPro" id="IPR036390">
    <property type="entry name" value="WH_DNA-bd_sf"/>
</dbReference>
<proteinExistence type="inferred from homology"/>
<dbReference type="EMBL" id="UOED01000070">
    <property type="protein sequence ID" value="VAV91858.1"/>
    <property type="molecule type" value="Genomic_DNA"/>
</dbReference>
<dbReference type="PANTHER" id="PTHR30537">
    <property type="entry name" value="HTH-TYPE TRANSCRIPTIONAL REGULATOR"/>
    <property type="match status" value="1"/>
</dbReference>
<name>A0A3B0RTY8_9ZZZZ</name>
<accession>A0A3B0RTY8</accession>
<dbReference type="SUPFAM" id="SSF53850">
    <property type="entry name" value="Periplasmic binding protein-like II"/>
    <property type="match status" value="1"/>
</dbReference>
<evidence type="ECO:0000259" key="5">
    <source>
        <dbReference type="PROSITE" id="PS50931"/>
    </source>
</evidence>
<evidence type="ECO:0000256" key="2">
    <source>
        <dbReference type="ARBA" id="ARBA00023015"/>
    </source>
</evidence>
<dbReference type="Gene3D" id="3.40.190.290">
    <property type="match status" value="1"/>
</dbReference>
<dbReference type="FunFam" id="1.10.10.10:FF:000001">
    <property type="entry name" value="LysR family transcriptional regulator"/>
    <property type="match status" value="1"/>
</dbReference>
<evidence type="ECO:0000256" key="4">
    <source>
        <dbReference type="ARBA" id="ARBA00023163"/>
    </source>
</evidence>
<dbReference type="InterPro" id="IPR036388">
    <property type="entry name" value="WH-like_DNA-bd_sf"/>
</dbReference>
<gene>
    <name evidence="6" type="ORF">MNBD_ALPHA02-367</name>
</gene>
<feature type="domain" description="HTH lysR-type" evidence="5">
    <location>
        <begin position="1"/>
        <end position="59"/>
    </location>
</feature>
<dbReference type="GO" id="GO:0003677">
    <property type="term" value="F:DNA binding"/>
    <property type="evidence" value="ECO:0007669"/>
    <property type="project" value="UniProtKB-KW"/>
</dbReference>
<dbReference type="InterPro" id="IPR000847">
    <property type="entry name" value="LysR_HTH_N"/>
</dbReference>
<dbReference type="InterPro" id="IPR005119">
    <property type="entry name" value="LysR_subst-bd"/>
</dbReference>